<protein>
    <recommendedName>
        <fullName evidence="6">Carboxylic ester hydrolase</fullName>
        <ecNumber evidence="6">3.1.1.-</ecNumber>
    </recommendedName>
</protein>
<evidence type="ECO:0000256" key="4">
    <source>
        <dbReference type="ARBA" id="ARBA00023157"/>
    </source>
</evidence>
<keyword evidence="2" id="KW-0719">Serine esterase</keyword>
<evidence type="ECO:0000313" key="8">
    <source>
        <dbReference type="EMBL" id="JAV77281.1"/>
    </source>
</evidence>
<name>A0A1Y1LVZ2_PHOPY</name>
<dbReference type="SUPFAM" id="SSF53474">
    <property type="entry name" value="alpha/beta-Hydrolases"/>
    <property type="match status" value="1"/>
</dbReference>
<dbReference type="InterPro" id="IPR002018">
    <property type="entry name" value="CarbesteraseB"/>
</dbReference>
<evidence type="ECO:0000256" key="1">
    <source>
        <dbReference type="ARBA" id="ARBA00005964"/>
    </source>
</evidence>
<evidence type="ECO:0000256" key="6">
    <source>
        <dbReference type="RuleBase" id="RU361235"/>
    </source>
</evidence>
<dbReference type="AlphaFoldDB" id="A0A1Y1LVZ2"/>
<dbReference type="PROSITE" id="PS00941">
    <property type="entry name" value="CARBOXYLESTERASE_B_2"/>
    <property type="match status" value="1"/>
</dbReference>
<proteinExistence type="inferred from homology"/>
<feature type="signal peptide" evidence="6">
    <location>
        <begin position="1"/>
        <end position="22"/>
    </location>
</feature>
<sequence length="564" mass="63570">MLMKYFLSCVTVLCCTLVVTNASLEIKIEQGVLKGWFDITRKGRIFRSFTGIPFAEPPLEALRFKPPVPAKPWQGVLDATRSHASCPQVNVYIGDFTIKGDEDCLYLNVYAPENAKDHPLPVMFFIHGGGWMCGTSDSELYGAQTLLDQEVVLVTTNYRLGALGFMSTGDLVLPGNNGLKDQNLALKWAKNNIRQFGGNPDKITIFGQSAGAASTHFHTLSPLSRDLISGAIIQSGSALAPWAISLKPLDYAKRLAGYVNCPNHSSEAIVECMRTVDPYEIVQKEQRLLEYGYDPMIPFKPVVEPSHEGAFLTEEPAVIIRSRKSARVPLMTGFTTEDGAIKSSALFKDEKLIEELNSDFNRIAPLIFVYDQATYNTTGLSEKIRKFYLGDRPIDESSKAPLTNAFTDTWFYVATDSVIRMHTNYCNNPVYFYLFGYQGGATFTTVFKHPEDQYNYGSCHCDELIYLFRQGYVAKPREESAEDKRMTDVIVALWTNFARTGNPTPPNDKLLTIKWNPVSSKKHEYYLIDKHGRMSMGENWEPGRLSFARKIKFNSRWNEVRDEL</sequence>
<dbReference type="InterPro" id="IPR019826">
    <property type="entry name" value="Carboxylesterase_B_AS"/>
</dbReference>
<reference evidence="8" key="1">
    <citation type="journal article" date="2016" name="Sci. Rep.">
        <title>Molecular characterization of firefly nuptial gifts: a multi-omics approach sheds light on postcopulatory sexual selection.</title>
        <authorList>
            <person name="Al-Wathiqui N."/>
            <person name="Fallon T.R."/>
            <person name="South A."/>
            <person name="Weng J.K."/>
            <person name="Lewis S.M."/>
        </authorList>
    </citation>
    <scope>NUCLEOTIDE SEQUENCE</scope>
</reference>
<dbReference type="PROSITE" id="PS00122">
    <property type="entry name" value="CARBOXYLESTERASE_B_1"/>
    <property type="match status" value="1"/>
</dbReference>
<dbReference type="GO" id="GO:0052689">
    <property type="term" value="F:carboxylic ester hydrolase activity"/>
    <property type="evidence" value="ECO:0007669"/>
    <property type="project" value="UniProtKB-KW"/>
</dbReference>
<keyword evidence="6" id="KW-0732">Signal</keyword>
<keyword evidence="5" id="KW-0325">Glycoprotein</keyword>
<dbReference type="Gene3D" id="3.40.50.1820">
    <property type="entry name" value="alpha/beta hydrolase"/>
    <property type="match status" value="1"/>
</dbReference>
<evidence type="ECO:0000259" key="7">
    <source>
        <dbReference type="Pfam" id="PF00135"/>
    </source>
</evidence>
<feature type="chain" id="PRO_5011827893" description="Carboxylic ester hydrolase" evidence="6">
    <location>
        <begin position="23"/>
        <end position="564"/>
    </location>
</feature>
<comment type="similarity">
    <text evidence="1 6">Belongs to the type-B carboxylesterase/lipase family.</text>
</comment>
<accession>A0A1Y1LVZ2</accession>
<dbReference type="EC" id="3.1.1.-" evidence="6"/>
<dbReference type="Pfam" id="PF00135">
    <property type="entry name" value="COesterase"/>
    <property type="match status" value="1"/>
</dbReference>
<dbReference type="PANTHER" id="PTHR43142">
    <property type="entry name" value="CARBOXYLIC ESTER HYDROLASE"/>
    <property type="match status" value="1"/>
</dbReference>
<dbReference type="InterPro" id="IPR019819">
    <property type="entry name" value="Carboxylesterase_B_CS"/>
</dbReference>
<keyword evidence="3 6" id="KW-0378">Hydrolase</keyword>
<dbReference type="CDD" id="cd00312">
    <property type="entry name" value="Esterase_lipase"/>
    <property type="match status" value="1"/>
</dbReference>
<evidence type="ECO:0000256" key="3">
    <source>
        <dbReference type="ARBA" id="ARBA00022801"/>
    </source>
</evidence>
<evidence type="ECO:0000256" key="2">
    <source>
        <dbReference type="ARBA" id="ARBA00022487"/>
    </source>
</evidence>
<feature type="domain" description="Carboxylesterase type B" evidence="7">
    <location>
        <begin position="24"/>
        <end position="536"/>
    </location>
</feature>
<evidence type="ECO:0000256" key="5">
    <source>
        <dbReference type="ARBA" id="ARBA00023180"/>
    </source>
</evidence>
<organism evidence="8">
    <name type="scientific">Photinus pyralis</name>
    <name type="common">Common eastern firefly</name>
    <name type="synonym">Lampyris pyralis</name>
    <dbReference type="NCBI Taxonomy" id="7054"/>
    <lineage>
        <taxon>Eukaryota</taxon>
        <taxon>Metazoa</taxon>
        <taxon>Ecdysozoa</taxon>
        <taxon>Arthropoda</taxon>
        <taxon>Hexapoda</taxon>
        <taxon>Insecta</taxon>
        <taxon>Pterygota</taxon>
        <taxon>Neoptera</taxon>
        <taxon>Endopterygota</taxon>
        <taxon>Coleoptera</taxon>
        <taxon>Polyphaga</taxon>
        <taxon>Elateriformia</taxon>
        <taxon>Elateroidea</taxon>
        <taxon>Lampyridae</taxon>
        <taxon>Lampyrinae</taxon>
        <taxon>Photinus</taxon>
    </lineage>
</organism>
<dbReference type="PANTHER" id="PTHR43142:SF1">
    <property type="entry name" value="CARBOXYLIC ESTER HYDROLASE"/>
    <property type="match status" value="1"/>
</dbReference>
<dbReference type="InterPro" id="IPR029058">
    <property type="entry name" value="AB_hydrolase_fold"/>
</dbReference>
<keyword evidence="4" id="KW-1015">Disulfide bond</keyword>
<dbReference type="EMBL" id="GEZM01046373">
    <property type="protein sequence ID" value="JAV77281.1"/>
    <property type="molecule type" value="Transcribed_RNA"/>
</dbReference>